<dbReference type="CDD" id="cd06587">
    <property type="entry name" value="VOC"/>
    <property type="match status" value="1"/>
</dbReference>
<organism evidence="2 3">
    <name type="scientific">Williamsia marianensis</name>
    <dbReference type="NCBI Taxonomy" id="85044"/>
    <lineage>
        <taxon>Bacteria</taxon>
        <taxon>Bacillati</taxon>
        <taxon>Actinomycetota</taxon>
        <taxon>Actinomycetes</taxon>
        <taxon>Mycobacteriales</taxon>
        <taxon>Nocardiaceae</taxon>
        <taxon>Williamsia</taxon>
    </lineage>
</organism>
<dbReference type="PANTHER" id="PTHR35908">
    <property type="entry name" value="HYPOTHETICAL FUSION PROTEIN"/>
    <property type="match status" value="1"/>
</dbReference>
<reference evidence="2 3" key="1">
    <citation type="submission" date="2017-10" db="EMBL/GenBank/DDBJ databases">
        <title>The draft genome sequence of Williamsia sp. BULT 1.1 isolated from the semi-arid grassland soils from South Africa.</title>
        <authorList>
            <person name="Kabwe M.H."/>
            <person name="Govender N."/>
            <person name="Mutseka Lunga P."/>
            <person name="Vikram S."/>
            <person name="Makhalanyane T.P."/>
        </authorList>
    </citation>
    <scope>NUCLEOTIDE SEQUENCE [LARGE SCALE GENOMIC DNA]</scope>
    <source>
        <strain evidence="2 3">BULT 1.1</strain>
    </source>
</reference>
<dbReference type="InterPro" id="IPR029068">
    <property type="entry name" value="Glyas_Bleomycin-R_OHBP_Dase"/>
</dbReference>
<dbReference type="InterPro" id="IPR041581">
    <property type="entry name" value="Glyoxalase_6"/>
</dbReference>
<dbReference type="Pfam" id="PF18029">
    <property type="entry name" value="Glyoxalase_6"/>
    <property type="match status" value="1"/>
</dbReference>
<comment type="caution">
    <text evidence="2">The sequence shown here is derived from an EMBL/GenBank/DDBJ whole genome shotgun (WGS) entry which is preliminary data.</text>
</comment>
<evidence type="ECO:0000313" key="2">
    <source>
        <dbReference type="EMBL" id="PHV66571.1"/>
    </source>
</evidence>
<evidence type="ECO:0000313" key="3">
    <source>
        <dbReference type="Proteomes" id="UP000225108"/>
    </source>
</evidence>
<feature type="domain" description="Glyoxalase-like" evidence="1">
    <location>
        <begin position="8"/>
        <end position="115"/>
    </location>
</feature>
<dbReference type="Proteomes" id="UP000225108">
    <property type="component" value="Unassembled WGS sequence"/>
</dbReference>
<keyword evidence="2" id="KW-0223">Dioxygenase</keyword>
<dbReference type="GO" id="GO:0051213">
    <property type="term" value="F:dioxygenase activity"/>
    <property type="evidence" value="ECO:0007669"/>
    <property type="project" value="UniProtKB-KW"/>
</dbReference>
<sequence length="117" mass="12807">MSLEVLGISFDAQNAAALAGFWSRVLARDLGEDATEEFASIAPSKGDGGPLLMFRRVPEGKTVKNRVHFDLKADDVQAETRRLIALGARELRSFGENNNQWVSFADPEGNEFDLVPA</sequence>
<accession>A0A2G3PL96</accession>
<gene>
    <name evidence="2" type="ORF">CSW57_09660</name>
</gene>
<protein>
    <submittedName>
        <fullName evidence="2">Glyoxalase/bleomycin resistance/dioxygenase family protein</fullName>
    </submittedName>
</protein>
<dbReference type="PANTHER" id="PTHR35908:SF1">
    <property type="entry name" value="CONSERVED PROTEIN"/>
    <property type="match status" value="1"/>
</dbReference>
<keyword evidence="2" id="KW-0560">Oxidoreductase</keyword>
<dbReference type="AlphaFoldDB" id="A0A2G3PL96"/>
<proteinExistence type="predicted"/>
<evidence type="ECO:0000259" key="1">
    <source>
        <dbReference type="Pfam" id="PF18029"/>
    </source>
</evidence>
<dbReference type="Gene3D" id="3.10.180.10">
    <property type="entry name" value="2,3-Dihydroxybiphenyl 1,2-Dioxygenase, domain 1"/>
    <property type="match status" value="1"/>
</dbReference>
<dbReference type="SUPFAM" id="SSF54593">
    <property type="entry name" value="Glyoxalase/Bleomycin resistance protein/Dihydroxybiphenyl dioxygenase"/>
    <property type="match status" value="1"/>
</dbReference>
<dbReference type="RefSeq" id="WP_099382609.1">
    <property type="nucleotide sequence ID" value="NZ_PEBD01000008.1"/>
</dbReference>
<name>A0A2G3PL96_WILMA</name>
<dbReference type="EMBL" id="PEBD01000008">
    <property type="protein sequence ID" value="PHV66571.1"/>
    <property type="molecule type" value="Genomic_DNA"/>
</dbReference>